<gene>
    <name evidence="2" type="ORF">GGH94_003670</name>
</gene>
<evidence type="ECO:0000256" key="1">
    <source>
        <dbReference type="SAM" id="MobiDB-lite"/>
    </source>
</evidence>
<feature type="compositionally biased region" description="Polar residues" evidence="1">
    <location>
        <begin position="36"/>
        <end position="57"/>
    </location>
</feature>
<proteinExistence type="predicted"/>
<feature type="region of interest" description="Disordered" evidence="1">
    <location>
        <begin position="16"/>
        <end position="110"/>
    </location>
</feature>
<dbReference type="AlphaFoldDB" id="A0A9W8IGQ7"/>
<accession>A0A9W8IGQ7</accession>
<sequence>MAHGFIDSLKEKVESTIHKASRRLSHENDQQGKDATGTNKDTAPQSQGQQGEQISHEQQGAKDMAQQGQQQASSMGQSAADQARSQIPGQAQSQMPQPPNPTQSGGPYGQ</sequence>
<organism evidence="2 3">
    <name type="scientific">Coemansia aciculifera</name>
    <dbReference type="NCBI Taxonomy" id="417176"/>
    <lineage>
        <taxon>Eukaryota</taxon>
        <taxon>Fungi</taxon>
        <taxon>Fungi incertae sedis</taxon>
        <taxon>Zoopagomycota</taxon>
        <taxon>Kickxellomycotina</taxon>
        <taxon>Kickxellomycetes</taxon>
        <taxon>Kickxellales</taxon>
        <taxon>Kickxellaceae</taxon>
        <taxon>Coemansia</taxon>
    </lineage>
</organism>
<evidence type="ECO:0000313" key="3">
    <source>
        <dbReference type="Proteomes" id="UP001140074"/>
    </source>
</evidence>
<feature type="compositionally biased region" description="Low complexity" evidence="1">
    <location>
        <begin position="61"/>
        <end position="83"/>
    </location>
</feature>
<protein>
    <submittedName>
        <fullName evidence="2">Uncharacterized protein</fullName>
    </submittedName>
</protein>
<feature type="compositionally biased region" description="Polar residues" evidence="1">
    <location>
        <begin position="84"/>
        <end position="95"/>
    </location>
</feature>
<reference evidence="2" key="1">
    <citation type="submission" date="2022-07" db="EMBL/GenBank/DDBJ databases">
        <title>Phylogenomic reconstructions and comparative analyses of Kickxellomycotina fungi.</title>
        <authorList>
            <person name="Reynolds N.K."/>
            <person name="Stajich J.E."/>
            <person name="Barry K."/>
            <person name="Grigoriev I.V."/>
            <person name="Crous P."/>
            <person name="Smith M.E."/>
        </authorList>
    </citation>
    <scope>NUCLEOTIDE SEQUENCE</scope>
    <source>
        <strain evidence="2">RSA 476</strain>
    </source>
</reference>
<comment type="caution">
    <text evidence="2">The sequence shown here is derived from an EMBL/GenBank/DDBJ whole genome shotgun (WGS) entry which is preliminary data.</text>
</comment>
<evidence type="ECO:0000313" key="2">
    <source>
        <dbReference type="EMBL" id="KAJ2863354.1"/>
    </source>
</evidence>
<keyword evidence="3" id="KW-1185">Reference proteome</keyword>
<dbReference type="EMBL" id="JANBUY010000126">
    <property type="protein sequence ID" value="KAJ2863354.1"/>
    <property type="molecule type" value="Genomic_DNA"/>
</dbReference>
<dbReference type="Proteomes" id="UP001140074">
    <property type="component" value="Unassembled WGS sequence"/>
</dbReference>
<name>A0A9W8IGQ7_9FUNG</name>